<gene>
    <name evidence="1" type="ORF">CLIB1444_07S04940</name>
</gene>
<sequence length="560" mass="64260">MKLLSLFYISKLACGILVNPLPKPVSIEWNDEGQKKFNTNIELVMDKDDDIVFEQFYKMIDTIKSLEWFPAATESPKAEYPPVPTGPPSNLTKRQSVESIDNELDQLRIKINDMDADLQFGVNESYHLVVSDNILIESETIWGSLHALKTLQQLVIYEDGDFKIESGVEIYDEPILSHRGVLIDSGRNFLSLEVIKENIDLMSLAKLNTLHWHLEDTASWPLEIKAYPEMILDSYSAKESYSQSDIKEVINYARRRGVRILPEIDLPGHANAGWKQINESLVTCGSGWWSAIAAEPPPGQLDISQDETYEMIEKVFDELNELFPDTYFHVGHDELNPSCYNFSSSIYEWYEENNGTFYDLVQYWVDRSIPIFTKNDSTRLVMWQDIVTSENATIPKDKILIQNWLGSESIKEMASQGYDLIVSSSDHYYLDCGFGGWVTNNTKSAGSWCDPYKNWQNIYSFDFYANLTDSEKDHIVGAEVALWSEMVDSTNLITKIWSRSAAFAEASWSGNKENDEIRVYDLTQRIFNYREYLVALGYDVDPLAPQYCWKNPHSCDISLE</sequence>
<protein>
    <submittedName>
        <fullName evidence="1">Beta-hexosaminidase</fullName>
    </submittedName>
</protein>
<organism evidence="1 2">
    <name type="scientific">[Candida] jaroonii</name>
    <dbReference type="NCBI Taxonomy" id="467808"/>
    <lineage>
        <taxon>Eukaryota</taxon>
        <taxon>Fungi</taxon>
        <taxon>Dikarya</taxon>
        <taxon>Ascomycota</taxon>
        <taxon>Saccharomycotina</taxon>
        <taxon>Pichiomycetes</taxon>
        <taxon>Debaryomycetaceae</taxon>
        <taxon>Yamadazyma</taxon>
    </lineage>
</organism>
<dbReference type="EMBL" id="CALSDN010000007">
    <property type="protein sequence ID" value="CAH6721898.1"/>
    <property type="molecule type" value="Genomic_DNA"/>
</dbReference>
<dbReference type="Proteomes" id="UP001152531">
    <property type="component" value="Unassembled WGS sequence"/>
</dbReference>
<keyword evidence="2" id="KW-1185">Reference proteome</keyword>
<reference evidence="1" key="1">
    <citation type="submission" date="2022-06" db="EMBL/GenBank/DDBJ databases">
        <authorList>
            <person name="Legras J.-L."/>
            <person name="Devillers H."/>
            <person name="Grondin C."/>
        </authorList>
    </citation>
    <scope>NUCLEOTIDE SEQUENCE</scope>
    <source>
        <strain evidence="1">CLIB 1444</strain>
    </source>
</reference>
<comment type="caution">
    <text evidence="1">The sequence shown here is derived from an EMBL/GenBank/DDBJ whole genome shotgun (WGS) entry which is preliminary data.</text>
</comment>
<proteinExistence type="predicted"/>
<name>A0ACA9YAS6_9ASCO</name>
<evidence type="ECO:0000313" key="1">
    <source>
        <dbReference type="EMBL" id="CAH6721898.1"/>
    </source>
</evidence>
<evidence type="ECO:0000313" key="2">
    <source>
        <dbReference type="Proteomes" id="UP001152531"/>
    </source>
</evidence>
<accession>A0ACA9YAS6</accession>